<accession>A0ABS9J0F2</accession>
<evidence type="ECO:0000313" key="2">
    <source>
        <dbReference type="Proteomes" id="UP000829517"/>
    </source>
</evidence>
<dbReference type="RefSeq" id="WP_236957777.1">
    <property type="nucleotide sequence ID" value="NZ_JAETXX010000001.1"/>
</dbReference>
<organism evidence="1 2">
    <name type="scientific">Joostella atrarenae</name>
    <dbReference type="NCBI Taxonomy" id="679257"/>
    <lineage>
        <taxon>Bacteria</taxon>
        <taxon>Pseudomonadati</taxon>
        <taxon>Bacteroidota</taxon>
        <taxon>Flavobacteriia</taxon>
        <taxon>Flavobacteriales</taxon>
        <taxon>Flavobacteriaceae</taxon>
        <taxon>Joostella</taxon>
    </lineage>
</organism>
<name>A0ABS9J0F2_9FLAO</name>
<protein>
    <recommendedName>
        <fullName evidence="3">Phenylalanyl-tRNA synthetase subunit alpha</fullName>
    </recommendedName>
</protein>
<comment type="caution">
    <text evidence="1">The sequence shown here is derived from an EMBL/GenBank/DDBJ whole genome shotgun (WGS) entry which is preliminary data.</text>
</comment>
<dbReference type="Proteomes" id="UP000829517">
    <property type="component" value="Unassembled WGS sequence"/>
</dbReference>
<sequence length="131" mass="15373">MKKDIEIPVAEEVYIAAVNEWDEKHLSKTWYIYLINNRNTPLEASLLVSKGYAEEMKTTTMRHGLGDLDAKSFRKVELLHEDLFKLENEFFLTFFADNKLYERKFIFDAHQISESNQINIPIMEVDGVLAR</sequence>
<keyword evidence="2" id="KW-1185">Reference proteome</keyword>
<gene>
    <name evidence="1" type="ORF">JM658_03175</name>
</gene>
<evidence type="ECO:0000313" key="1">
    <source>
        <dbReference type="EMBL" id="MCF8713818.1"/>
    </source>
</evidence>
<reference evidence="1 2" key="1">
    <citation type="submission" date="2021-01" db="EMBL/GenBank/DDBJ databases">
        <title>Genome sequencing of Joostella atrarenae M1-2 (= KCTC 23194).</title>
        <authorList>
            <person name="Zakaria M.R."/>
            <person name="Lam M.Q."/>
            <person name="Chong C.S."/>
        </authorList>
    </citation>
    <scope>NUCLEOTIDE SEQUENCE [LARGE SCALE GENOMIC DNA]</scope>
    <source>
        <strain evidence="1 2">M1-2</strain>
    </source>
</reference>
<proteinExistence type="predicted"/>
<dbReference type="EMBL" id="JAETXX010000001">
    <property type="protein sequence ID" value="MCF8713818.1"/>
    <property type="molecule type" value="Genomic_DNA"/>
</dbReference>
<evidence type="ECO:0008006" key="3">
    <source>
        <dbReference type="Google" id="ProtNLM"/>
    </source>
</evidence>